<reference evidence="6" key="1">
    <citation type="journal article" date="2009" name="J. Am. Chem. Soc.">
        <title>Biochemical analysis of the biosynthetic pathway of an anticancer tetracycline SF2575.</title>
        <authorList>
            <person name="Pickens L.B."/>
            <person name="Kim W."/>
            <person name="Wang P."/>
            <person name="Zhou H."/>
            <person name="Watanabe K."/>
            <person name="Gomi S."/>
            <person name="Tang Y."/>
        </authorList>
    </citation>
    <scope>NUCLEOTIDE SEQUENCE</scope>
    <source>
        <strain evidence="6">SF2575</strain>
    </source>
</reference>
<organism evidence="6">
    <name type="scientific">Streptomyces sp. SF2575</name>
    <dbReference type="NCBI Taxonomy" id="746675"/>
    <lineage>
        <taxon>Bacteria</taxon>
        <taxon>Bacillati</taxon>
        <taxon>Actinomycetota</taxon>
        <taxon>Actinomycetes</taxon>
        <taxon>Kitasatosporales</taxon>
        <taxon>Streptomycetaceae</taxon>
        <taxon>Streptomyces</taxon>
    </lineage>
</organism>
<dbReference type="SUPFAM" id="SSF53335">
    <property type="entry name" value="S-adenosyl-L-methionine-dependent methyltransferases"/>
    <property type="match status" value="1"/>
</dbReference>
<dbReference type="Gene3D" id="1.10.10.10">
    <property type="entry name" value="Winged helix-like DNA-binding domain superfamily/Winged helix DNA-binding domain"/>
    <property type="match status" value="1"/>
</dbReference>
<dbReference type="InterPro" id="IPR029063">
    <property type="entry name" value="SAM-dependent_MTases_sf"/>
</dbReference>
<feature type="domain" description="O-methyltransferase C-terminal" evidence="4">
    <location>
        <begin position="115"/>
        <end position="321"/>
    </location>
</feature>
<keyword evidence="1" id="KW-0489">Methyltransferase</keyword>
<dbReference type="InterPro" id="IPR036388">
    <property type="entry name" value="WH-like_DNA-bd_sf"/>
</dbReference>
<dbReference type="InterPro" id="IPR012967">
    <property type="entry name" value="COMT_dimerisation"/>
</dbReference>
<dbReference type="Gene3D" id="3.40.50.150">
    <property type="entry name" value="Vaccinia Virus protein VP39"/>
    <property type="match status" value="1"/>
</dbReference>
<evidence type="ECO:0000256" key="2">
    <source>
        <dbReference type="ARBA" id="ARBA00022679"/>
    </source>
</evidence>
<evidence type="ECO:0000313" key="6">
    <source>
        <dbReference type="EMBL" id="ADE34484.1"/>
    </source>
</evidence>
<name>D6MSU6_9ACTN</name>
<accession>D6MSU6</accession>
<evidence type="ECO:0000256" key="3">
    <source>
        <dbReference type="ARBA" id="ARBA00022691"/>
    </source>
</evidence>
<dbReference type="InterPro" id="IPR001077">
    <property type="entry name" value="COMT_C"/>
</dbReference>
<dbReference type="Pfam" id="PF00891">
    <property type="entry name" value="Methyltransf_2"/>
    <property type="match status" value="1"/>
</dbReference>
<dbReference type="PANTHER" id="PTHR43712:SF2">
    <property type="entry name" value="O-METHYLTRANSFERASE CICE"/>
    <property type="match status" value="1"/>
</dbReference>
<dbReference type="InterPro" id="IPR036390">
    <property type="entry name" value="WH_DNA-bd_sf"/>
</dbReference>
<dbReference type="Gene3D" id="1.10.287.1350">
    <property type="match status" value="1"/>
</dbReference>
<dbReference type="EMBL" id="GQ409537">
    <property type="protein sequence ID" value="ADE34484.1"/>
    <property type="molecule type" value="Genomic_DNA"/>
</dbReference>
<protein>
    <submittedName>
        <fullName evidence="6">SsfM4</fullName>
    </submittedName>
</protein>
<dbReference type="AlphaFoldDB" id="D6MSU6"/>
<dbReference type="SUPFAM" id="SSF46785">
    <property type="entry name" value="Winged helix' DNA-binding domain"/>
    <property type="match status" value="1"/>
</dbReference>
<dbReference type="GO" id="GO:0032259">
    <property type="term" value="P:methylation"/>
    <property type="evidence" value="ECO:0007669"/>
    <property type="project" value="UniProtKB-KW"/>
</dbReference>
<dbReference type="PANTHER" id="PTHR43712">
    <property type="entry name" value="PUTATIVE (AFU_ORTHOLOGUE AFUA_4G14580)-RELATED"/>
    <property type="match status" value="1"/>
</dbReference>
<dbReference type="PROSITE" id="PS51683">
    <property type="entry name" value="SAM_OMT_II"/>
    <property type="match status" value="1"/>
</dbReference>
<dbReference type="GO" id="GO:0008171">
    <property type="term" value="F:O-methyltransferase activity"/>
    <property type="evidence" value="ECO:0007669"/>
    <property type="project" value="InterPro"/>
</dbReference>
<gene>
    <name evidence="6" type="primary">ssfM4</name>
</gene>
<feature type="domain" description="O-methyltransferase dimerisation" evidence="5">
    <location>
        <begin position="20"/>
        <end position="91"/>
    </location>
</feature>
<dbReference type="GO" id="GO:0046983">
    <property type="term" value="F:protein dimerization activity"/>
    <property type="evidence" value="ECO:0007669"/>
    <property type="project" value="InterPro"/>
</dbReference>
<keyword evidence="2" id="KW-0808">Transferase</keyword>
<sequence length="343" mass="36924">MTSTDTEISTAVRQLRDLSLSAARAAALRAATQLGLADVITDTPVSLADLAAEVQADPNALRRLLRALTWQGVFAELEDGTYAHTEQSLLLREGTPDSLKDIVLWSTEPWTFELWPLLADSVRTGKAAFPKLHGDDFFGYLRTEAPESAATMDRAMTQSSHLSMQAVVDGLDLSQAVKVVDVCGGRGHLIAALMTRNPKIQGVLFDTQEALDNADRRLHEGGELAARASLVAGDIRESIPVEADVYVLKNILEWNDENAVAVIRSVVAAAPPNARVVVIGNVVDASPEVTFTTSVDLMLLLNVGGGRRTMKEFRTLIEKGGLHVESAQPVDAYLALLECTVAS</sequence>
<proteinExistence type="predicted"/>
<dbReference type="Pfam" id="PF08100">
    <property type="entry name" value="Dimerisation"/>
    <property type="match status" value="1"/>
</dbReference>
<evidence type="ECO:0000259" key="5">
    <source>
        <dbReference type="Pfam" id="PF08100"/>
    </source>
</evidence>
<dbReference type="PIRSF" id="PIRSF005739">
    <property type="entry name" value="O-mtase"/>
    <property type="match status" value="1"/>
</dbReference>
<evidence type="ECO:0000259" key="4">
    <source>
        <dbReference type="Pfam" id="PF00891"/>
    </source>
</evidence>
<dbReference type="InterPro" id="IPR016461">
    <property type="entry name" value="COMT-like"/>
</dbReference>
<keyword evidence="3" id="KW-0949">S-adenosyl-L-methionine</keyword>
<evidence type="ECO:0000256" key="1">
    <source>
        <dbReference type="ARBA" id="ARBA00022603"/>
    </source>
</evidence>